<protein>
    <recommendedName>
        <fullName evidence="7">Sulfhydryl oxidase</fullName>
        <ecNumber evidence="7">1.8.3.2</ecNumber>
    </recommendedName>
</protein>
<dbReference type="GeneID" id="9887545"/>
<evidence type="ECO:0000259" key="8">
    <source>
        <dbReference type="PROSITE" id="PS51324"/>
    </source>
</evidence>
<organismHost>
    <name type="scientific">Cafeteria roenbergensis</name>
    <name type="common">Marine flagellate</name>
    <dbReference type="NCBI Taxonomy" id="33653"/>
</organismHost>
<evidence type="ECO:0000313" key="9">
    <source>
        <dbReference type="EMBL" id="ADO67176.1"/>
    </source>
</evidence>
<evidence type="ECO:0000256" key="7">
    <source>
        <dbReference type="RuleBase" id="RU371123"/>
    </source>
</evidence>
<evidence type="ECO:0000256" key="1">
    <source>
        <dbReference type="ARBA" id="ARBA00001974"/>
    </source>
</evidence>
<dbReference type="KEGG" id="vg:9887545"/>
<comment type="cofactor">
    <cofactor evidence="1 7">
        <name>FAD</name>
        <dbReference type="ChEBI" id="CHEBI:57692"/>
    </cofactor>
</comment>
<evidence type="ECO:0000256" key="6">
    <source>
        <dbReference type="ARBA" id="ARBA00048864"/>
    </source>
</evidence>
<keyword evidence="4 7" id="KW-0560">Oxidoreductase</keyword>
<evidence type="ECO:0000313" key="10">
    <source>
        <dbReference type="Proteomes" id="UP000029781"/>
    </source>
</evidence>
<dbReference type="EC" id="1.8.3.2" evidence="7"/>
<feature type="domain" description="ERV/ALR sulfhydryl oxidase" evidence="8">
    <location>
        <begin position="14"/>
        <end position="118"/>
    </location>
</feature>
<reference evidence="9 10" key="1">
    <citation type="journal article" date="2010" name="Proc. Natl. Acad. Sci. U.S.A.">
        <title>Giant virus with a remarkable complement of genes infects marine zooplankton.</title>
        <authorList>
            <person name="Fischer M.G."/>
            <person name="Allen M.J."/>
            <person name="Wilson W.H."/>
            <person name="Suttle C.A."/>
        </authorList>
    </citation>
    <scope>NUCLEOTIDE SEQUENCE [LARGE SCALE GENOMIC DNA]</scope>
    <source>
        <strain evidence="9 10">BV-PW1</strain>
    </source>
</reference>
<dbReference type="PANTHER" id="PTHR12645:SF0">
    <property type="entry name" value="FAD-LINKED SULFHYDRYL OXIDASE ALR"/>
    <property type="match status" value="1"/>
</dbReference>
<dbReference type="RefSeq" id="YP_003969775.1">
    <property type="nucleotide sequence ID" value="NC_014637.1"/>
</dbReference>
<proteinExistence type="predicted"/>
<keyword evidence="2 7" id="KW-0285">Flavoprotein</keyword>
<dbReference type="GO" id="GO:0050660">
    <property type="term" value="F:flavin adenine dinucleotide binding"/>
    <property type="evidence" value="ECO:0007669"/>
    <property type="project" value="TreeGrafter"/>
</dbReference>
<dbReference type="SUPFAM" id="SSF69000">
    <property type="entry name" value="FAD-dependent thiol oxidase"/>
    <property type="match status" value="1"/>
</dbReference>
<evidence type="ECO:0000256" key="3">
    <source>
        <dbReference type="ARBA" id="ARBA00022827"/>
    </source>
</evidence>
<dbReference type="InterPro" id="IPR036774">
    <property type="entry name" value="ERV/ALR_sulphydryl_oxid_sf"/>
</dbReference>
<dbReference type="PROSITE" id="PS51324">
    <property type="entry name" value="ERV_ALR"/>
    <property type="match status" value="1"/>
</dbReference>
<evidence type="ECO:0000256" key="5">
    <source>
        <dbReference type="ARBA" id="ARBA00023157"/>
    </source>
</evidence>
<dbReference type="InterPro" id="IPR017905">
    <property type="entry name" value="ERV/ALR_sulphydryl_oxidase"/>
</dbReference>
<dbReference type="Pfam" id="PF04777">
    <property type="entry name" value="Evr1_Alr"/>
    <property type="match status" value="1"/>
</dbReference>
<keyword evidence="10" id="KW-1185">Reference proteome</keyword>
<dbReference type="Gene3D" id="1.20.120.310">
    <property type="entry name" value="ERV/ALR sulfhydryl oxidase domain"/>
    <property type="match status" value="1"/>
</dbReference>
<organism evidence="9 10">
    <name type="scientific">Cafeteria roenbergensis virus (strain BV-PW1)</name>
    <name type="common">CroV</name>
    <dbReference type="NCBI Taxonomy" id="693272"/>
    <lineage>
        <taxon>Viruses</taxon>
        <taxon>Varidnaviria</taxon>
        <taxon>Bamfordvirae</taxon>
        <taxon>Nucleocytoviricota</taxon>
        <taxon>Megaviricetes</taxon>
        <taxon>Imitervirales</taxon>
        <taxon>Mimiviridae</taxon>
        <taxon>Aliimimivirinae</taxon>
        <taxon>Rheavirus</taxon>
        <taxon>Rheavirus sinusmexicani</taxon>
    </lineage>
</organism>
<dbReference type="OrthoDB" id="14873at10239"/>
<dbReference type="PANTHER" id="PTHR12645">
    <property type="entry name" value="ALR/ERV"/>
    <property type="match status" value="1"/>
</dbReference>
<name>E3T4R3_CROVB</name>
<comment type="catalytic activity">
    <reaction evidence="6 7">
        <text>2 R'C(R)SH + O2 = R'C(R)S-S(R)CR' + H2O2</text>
        <dbReference type="Rhea" id="RHEA:17357"/>
        <dbReference type="ChEBI" id="CHEBI:15379"/>
        <dbReference type="ChEBI" id="CHEBI:16240"/>
        <dbReference type="ChEBI" id="CHEBI:16520"/>
        <dbReference type="ChEBI" id="CHEBI:17412"/>
        <dbReference type="EC" id="1.8.3.2"/>
    </reaction>
</comment>
<gene>
    <name evidence="9" type="ORF">crov143</name>
</gene>
<evidence type="ECO:0000256" key="2">
    <source>
        <dbReference type="ARBA" id="ARBA00022630"/>
    </source>
</evidence>
<dbReference type="Proteomes" id="UP000029781">
    <property type="component" value="Segment"/>
</dbReference>
<dbReference type="GO" id="GO:0016971">
    <property type="term" value="F:flavin-dependent sulfhydryl oxidase activity"/>
    <property type="evidence" value="ECO:0007669"/>
    <property type="project" value="InterPro"/>
</dbReference>
<accession>E3T4R3</accession>
<sequence>MNNPFNYEDYNSGDGMLTYVWGPPLWHSLHTMSFNYPPNPTKEHKQQYYAFFTSLQWVLPCKYCRDNLKKNLEILPLDSKALANRDNFSRWLYNMHNLVNKNLQKPITLTYEEVRNRYENFRSRCIDDSPVNIIKKEKGCTKPLYGKKAHCVLNIVPQGTNSNSLIIDNETIIKKRPIEKD</sequence>
<evidence type="ECO:0000256" key="4">
    <source>
        <dbReference type="ARBA" id="ARBA00023002"/>
    </source>
</evidence>
<dbReference type="EMBL" id="GU244497">
    <property type="protein sequence ID" value="ADO67176.1"/>
    <property type="molecule type" value="Genomic_DNA"/>
</dbReference>
<keyword evidence="3 7" id="KW-0274">FAD</keyword>
<keyword evidence="5" id="KW-1015">Disulfide bond</keyword>
<dbReference type="InterPro" id="IPR039799">
    <property type="entry name" value="ALR/ERV"/>
</dbReference>